<feature type="compositionally biased region" description="Basic and acidic residues" evidence="1">
    <location>
        <begin position="1"/>
        <end position="15"/>
    </location>
</feature>
<reference evidence="2" key="2">
    <citation type="submission" date="2018-03" db="EMBL/GenBank/DDBJ databases">
        <title>The Triticum urartu genome reveals the dynamic nature of wheat genome evolution.</title>
        <authorList>
            <person name="Ling H."/>
            <person name="Ma B."/>
            <person name="Shi X."/>
            <person name="Liu H."/>
            <person name="Dong L."/>
            <person name="Sun H."/>
            <person name="Cao Y."/>
            <person name="Gao Q."/>
            <person name="Zheng S."/>
            <person name="Li Y."/>
            <person name="Yu Y."/>
            <person name="Du H."/>
            <person name="Qi M."/>
            <person name="Li Y."/>
            <person name="Yu H."/>
            <person name="Cui Y."/>
            <person name="Wang N."/>
            <person name="Chen C."/>
            <person name="Wu H."/>
            <person name="Zhao Y."/>
            <person name="Zhang J."/>
            <person name="Li Y."/>
            <person name="Zhou W."/>
            <person name="Zhang B."/>
            <person name="Hu W."/>
            <person name="Eijk M."/>
            <person name="Tang J."/>
            <person name="Witsenboer H."/>
            <person name="Zhao S."/>
            <person name="Li Z."/>
            <person name="Zhang A."/>
            <person name="Wang D."/>
            <person name="Liang C."/>
        </authorList>
    </citation>
    <scope>NUCLEOTIDE SEQUENCE [LARGE SCALE GENOMIC DNA]</scope>
    <source>
        <strain evidence="2">cv. G1812</strain>
    </source>
</reference>
<dbReference type="Proteomes" id="UP000015106">
    <property type="component" value="Chromosome 1"/>
</dbReference>
<protein>
    <submittedName>
        <fullName evidence="2">Uncharacterized protein</fullName>
    </submittedName>
</protein>
<keyword evidence="3" id="KW-1185">Reference proteome</keyword>
<accession>A0A8R7K177</accession>
<sequence length="75" mass="7966">MGFRQGKGDPCEIERPGGASTNVGRRIAPVSVVLGAASWIGGRRGDHGCGLGSPARIKQRRVHPTPPCCWSWGTR</sequence>
<reference evidence="2" key="3">
    <citation type="submission" date="2022-06" db="UniProtKB">
        <authorList>
            <consortium name="EnsemblPlants"/>
        </authorList>
    </citation>
    <scope>IDENTIFICATION</scope>
</reference>
<feature type="region of interest" description="Disordered" evidence="1">
    <location>
        <begin position="1"/>
        <end position="22"/>
    </location>
</feature>
<proteinExistence type="predicted"/>
<organism evidence="2 3">
    <name type="scientific">Triticum urartu</name>
    <name type="common">Red wild einkorn</name>
    <name type="synonym">Crithodium urartu</name>
    <dbReference type="NCBI Taxonomy" id="4572"/>
    <lineage>
        <taxon>Eukaryota</taxon>
        <taxon>Viridiplantae</taxon>
        <taxon>Streptophyta</taxon>
        <taxon>Embryophyta</taxon>
        <taxon>Tracheophyta</taxon>
        <taxon>Spermatophyta</taxon>
        <taxon>Magnoliopsida</taxon>
        <taxon>Liliopsida</taxon>
        <taxon>Poales</taxon>
        <taxon>Poaceae</taxon>
        <taxon>BOP clade</taxon>
        <taxon>Pooideae</taxon>
        <taxon>Triticodae</taxon>
        <taxon>Triticeae</taxon>
        <taxon>Triticinae</taxon>
        <taxon>Triticum</taxon>
    </lineage>
</organism>
<dbReference type="Gramene" id="TuG1812G0100001730.01.T01">
    <property type="protein sequence ID" value="TuG1812G0100001730.01.T01"/>
    <property type="gene ID" value="TuG1812G0100001730.01"/>
</dbReference>
<evidence type="ECO:0000313" key="3">
    <source>
        <dbReference type="Proteomes" id="UP000015106"/>
    </source>
</evidence>
<name>A0A8R7K177_TRIUA</name>
<evidence type="ECO:0000256" key="1">
    <source>
        <dbReference type="SAM" id="MobiDB-lite"/>
    </source>
</evidence>
<evidence type="ECO:0000313" key="2">
    <source>
        <dbReference type="EnsemblPlants" id="TuG1812G0100001730.01.T01"/>
    </source>
</evidence>
<reference evidence="3" key="1">
    <citation type="journal article" date="2013" name="Nature">
        <title>Draft genome of the wheat A-genome progenitor Triticum urartu.</title>
        <authorList>
            <person name="Ling H.Q."/>
            <person name="Zhao S."/>
            <person name="Liu D."/>
            <person name="Wang J."/>
            <person name="Sun H."/>
            <person name="Zhang C."/>
            <person name="Fan H."/>
            <person name="Li D."/>
            <person name="Dong L."/>
            <person name="Tao Y."/>
            <person name="Gao C."/>
            <person name="Wu H."/>
            <person name="Li Y."/>
            <person name="Cui Y."/>
            <person name="Guo X."/>
            <person name="Zheng S."/>
            <person name="Wang B."/>
            <person name="Yu K."/>
            <person name="Liang Q."/>
            <person name="Yang W."/>
            <person name="Lou X."/>
            <person name="Chen J."/>
            <person name="Feng M."/>
            <person name="Jian J."/>
            <person name="Zhang X."/>
            <person name="Luo G."/>
            <person name="Jiang Y."/>
            <person name="Liu J."/>
            <person name="Wang Z."/>
            <person name="Sha Y."/>
            <person name="Zhang B."/>
            <person name="Wu H."/>
            <person name="Tang D."/>
            <person name="Shen Q."/>
            <person name="Xue P."/>
            <person name="Zou S."/>
            <person name="Wang X."/>
            <person name="Liu X."/>
            <person name="Wang F."/>
            <person name="Yang Y."/>
            <person name="An X."/>
            <person name="Dong Z."/>
            <person name="Zhang K."/>
            <person name="Zhang X."/>
            <person name="Luo M.C."/>
            <person name="Dvorak J."/>
            <person name="Tong Y."/>
            <person name="Wang J."/>
            <person name="Yang H."/>
            <person name="Li Z."/>
            <person name="Wang D."/>
            <person name="Zhang A."/>
            <person name="Wang J."/>
        </authorList>
    </citation>
    <scope>NUCLEOTIDE SEQUENCE</scope>
    <source>
        <strain evidence="3">cv. G1812</strain>
    </source>
</reference>
<dbReference type="AlphaFoldDB" id="A0A8R7K177"/>
<dbReference type="EnsemblPlants" id="TuG1812G0100001730.01.T01">
    <property type="protein sequence ID" value="TuG1812G0100001730.01.T01"/>
    <property type="gene ID" value="TuG1812G0100001730.01"/>
</dbReference>